<keyword evidence="3" id="KW-0813">Transport</keyword>
<reference evidence="10 11" key="1">
    <citation type="submission" date="2020-10" db="EMBL/GenBank/DDBJ databases">
        <title>Haloactinobacterium sp. RN3S43, a bacterium isolated from saline soil.</title>
        <authorList>
            <person name="Sun J.-Q."/>
        </authorList>
    </citation>
    <scope>NUCLEOTIDE SEQUENCE [LARGE SCALE GENOMIC DNA]</scope>
    <source>
        <strain evidence="10 11">RN3S43</strain>
    </source>
</reference>
<dbReference type="KEGG" id="halt:IM660_18940"/>
<dbReference type="EMBL" id="CP063169">
    <property type="protein sequence ID" value="QOR70629.1"/>
    <property type="molecule type" value="Genomic_DNA"/>
</dbReference>
<comment type="subcellular location">
    <subcellularLocation>
        <location evidence="1 8">Cell membrane</location>
        <topology evidence="1 8">Multi-pass membrane protein</topology>
    </subcellularLocation>
</comment>
<evidence type="ECO:0000256" key="2">
    <source>
        <dbReference type="ARBA" id="ARBA00009142"/>
    </source>
</evidence>
<keyword evidence="4 8" id="KW-1003">Cell membrane</keyword>
<accession>A0A7M1SSU0</accession>
<name>A0A7M1SSU0_9MICO</name>
<dbReference type="Proteomes" id="UP000593758">
    <property type="component" value="Chromosome"/>
</dbReference>
<dbReference type="Pfam" id="PF01925">
    <property type="entry name" value="TauE"/>
    <property type="match status" value="1"/>
</dbReference>
<evidence type="ECO:0000256" key="9">
    <source>
        <dbReference type="SAM" id="MobiDB-lite"/>
    </source>
</evidence>
<keyword evidence="6 8" id="KW-1133">Transmembrane helix</keyword>
<dbReference type="PANTHER" id="PTHR30269:SF23">
    <property type="entry name" value="MEMBRANE TRANSPORTER PROTEIN YDHB-RELATED"/>
    <property type="match status" value="1"/>
</dbReference>
<evidence type="ECO:0000256" key="7">
    <source>
        <dbReference type="ARBA" id="ARBA00023136"/>
    </source>
</evidence>
<dbReference type="AlphaFoldDB" id="A0A7M1SSU0"/>
<keyword evidence="11" id="KW-1185">Reference proteome</keyword>
<dbReference type="InterPro" id="IPR002781">
    <property type="entry name" value="TM_pro_TauE-like"/>
</dbReference>
<keyword evidence="5 8" id="KW-0812">Transmembrane</keyword>
<dbReference type="GO" id="GO:0005886">
    <property type="term" value="C:plasma membrane"/>
    <property type="evidence" value="ECO:0007669"/>
    <property type="project" value="UniProtKB-SubCell"/>
</dbReference>
<dbReference type="PANTHER" id="PTHR30269">
    <property type="entry name" value="TRANSMEMBRANE PROTEIN YFCA"/>
    <property type="match status" value="1"/>
</dbReference>
<feature type="transmembrane region" description="Helical" evidence="8">
    <location>
        <begin position="77"/>
        <end position="94"/>
    </location>
</feature>
<sequence>MPELTAIAWVLLGISAVLVGISKTALPGANTISIAIFAALLPARESTGALLLLLIVADAFAIWTYRKHADWAVLRRLVPTVLAGLVLGAVFLALADDAEVRRVIGVILLLVIGITIWRRQAERRRDVRAAREAAAWEAAAREEDAHEAAGVGQGTTLGSQSSPHAPPSPHAPVAGRAAQHVQAGIYGTLGGFTTMVANAAGPVMSMYFLASKFSVKTFLGTAAWFFAVVNLVKLPFSVGIGLITVPTLLMDLVLVPTVVLGAFVGRWLVARMNQALFERLVIALTIVGAGYLLF</sequence>
<evidence type="ECO:0000313" key="10">
    <source>
        <dbReference type="EMBL" id="QOR70629.1"/>
    </source>
</evidence>
<protein>
    <recommendedName>
        <fullName evidence="8">Probable membrane transporter protein</fullName>
    </recommendedName>
</protein>
<dbReference type="RefSeq" id="WP_193497304.1">
    <property type="nucleotide sequence ID" value="NZ_CP063169.1"/>
</dbReference>
<feature type="transmembrane region" description="Helical" evidence="8">
    <location>
        <begin position="238"/>
        <end position="264"/>
    </location>
</feature>
<evidence type="ECO:0000313" key="11">
    <source>
        <dbReference type="Proteomes" id="UP000593758"/>
    </source>
</evidence>
<feature type="region of interest" description="Disordered" evidence="9">
    <location>
        <begin position="141"/>
        <end position="173"/>
    </location>
</feature>
<dbReference type="InterPro" id="IPR052017">
    <property type="entry name" value="TSUP"/>
</dbReference>
<keyword evidence="7 8" id="KW-0472">Membrane</keyword>
<evidence type="ECO:0000256" key="8">
    <source>
        <dbReference type="RuleBase" id="RU363041"/>
    </source>
</evidence>
<evidence type="ECO:0000256" key="3">
    <source>
        <dbReference type="ARBA" id="ARBA00022448"/>
    </source>
</evidence>
<evidence type="ECO:0000256" key="4">
    <source>
        <dbReference type="ARBA" id="ARBA00022475"/>
    </source>
</evidence>
<comment type="similarity">
    <text evidence="2 8">Belongs to the 4-toluene sulfonate uptake permease (TSUP) (TC 2.A.102) family.</text>
</comment>
<gene>
    <name evidence="10" type="ORF">IM660_18940</name>
</gene>
<evidence type="ECO:0000256" key="5">
    <source>
        <dbReference type="ARBA" id="ARBA00022692"/>
    </source>
</evidence>
<proteinExistence type="inferred from homology"/>
<evidence type="ECO:0000256" key="1">
    <source>
        <dbReference type="ARBA" id="ARBA00004651"/>
    </source>
</evidence>
<organism evidence="10 11">
    <name type="scientific">Ruania alkalisoli</name>
    <dbReference type="NCBI Taxonomy" id="2779775"/>
    <lineage>
        <taxon>Bacteria</taxon>
        <taxon>Bacillati</taxon>
        <taxon>Actinomycetota</taxon>
        <taxon>Actinomycetes</taxon>
        <taxon>Micrococcales</taxon>
        <taxon>Ruaniaceae</taxon>
        <taxon>Ruania</taxon>
    </lineage>
</organism>
<evidence type="ECO:0000256" key="6">
    <source>
        <dbReference type="ARBA" id="ARBA00022989"/>
    </source>
</evidence>
<feature type="transmembrane region" description="Helical" evidence="8">
    <location>
        <begin position="276"/>
        <end position="293"/>
    </location>
</feature>
<feature type="transmembrane region" description="Helical" evidence="8">
    <location>
        <begin position="100"/>
        <end position="118"/>
    </location>
</feature>